<name>A0A5D2DLH4_GOSDA</name>
<organism evidence="1 2">
    <name type="scientific">Gossypium darwinii</name>
    <name type="common">Darwin's cotton</name>
    <name type="synonym">Gossypium barbadense var. darwinii</name>
    <dbReference type="NCBI Taxonomy" id="34276"/>
    <lineage>
        <taxon>Eukaryota</taxon>
        <taxon>Viridiplantae</taxon>
        <taxon>Streptophyta</taxon>
        <taxon>Embryophyta</taxon>
        <taxon>Tracheophyta</taxon>
        <taxon>Spermatophyta</taxon>
        <taxon>Magnoliopsida</taxon>
        <taxon>eudicotyledons</taxon>
        <taxon>Gunneridae</taxon>
        <taxon>Pentapetalae</taxon>
        <taxon>rosids</taxon>
        <taxon>malvids</taxon>
        <taxon>Malvales</taxon>
        <taxon>Malvaceae</taxon>
        <taxon>Malvoideae</taxon>
        <taxon>Gossypium</taxon>
    </lineage>
</organism>
<reference evidence="1 2" key="1">
    <citation type="submission" date="2019-06" db="EMBL/GenBank/DDBJ databases">
        <title>WGS assembly of Gossypium darwinii.</title>
        <authorList>
            <person name="Chen Z.J."/>
            <person name="Sreedasyam A."/>
            <person name="Ando A."/>
            <person name="Song Q."/>
            <person name="De L."/>
            <person name="Hulse-Kemp A."/>
            <person name="Ding M."/>
            <person name="Ye W."/>
            <person name="Kirkbride R."/>
            <person name="Jenkins J."/>
            <person name="Plott C."/>
            <person name="Lovell J."/>
            <person name="Lin Y.-M."/>
            <person name="Vaughn R."/>
            <person name="Liu B."/>
            <person name="Li W."/>
            <person name="Simpson S."/>
            <person name="Scheffler B."/>
            <person name="Saski C."/>
            <person name="Grover C."/>
            <person name="Hu G."/>
            <person name="Conover J."/>
            <person name="Carlson J."/>
            <person name="Shu S."/>
            <person name="Boston L."/>
            <person name="Williams M."/>
            <person name="Peterson D."/>
            <person name="Mcgee K."/>
            <person name="Jones D."/>
            <person name="Wendel J."/>
            <person name="Stelly D."/>
            <person name="Grimwood J."/>
            <person name="Schmutz J."/>
        </authorList>
    </citation>
    <scope>NUCLEOTIDE SEQUENCE [LARGE SCALE GENOMIC DNA]</scope>
    <source>
        <strain evidence="1">1808015.09</strain>
    </source>
</reference>
<keyword evidence="2" id="KW-1185">Reference proteome</keyword>
<accession>A0A5D2DLH4</accession>
<dbReference type="AlphaFoldDB" id="A0A5D2DLH4"/>
<evidence type="ECO:0000313" key="2">
    <source>
        <dbReference type="Proteomes" id="UP000323506"/>
    </source>
</evidence>
<dbReference type="Proteomes" id="UP000323506">
    <property type="component" value="Chromosome D01"/>
</dbReference>
<sequence length="71" mass="8380">MPTFHCQNMGCSIKRMVHKLRVPFHNQPSKALQFCEDQRSFTSTCFRHESVVHIFHQISDCFYNFPFVISG</sequence>
<gene>
    <name evidence="1" type="ORF">ES288_D01G047800v1</name>
</gene>
<dbReference type="EMBL" id="CM017701">
    <property type="protein sequence ID" value="TYG81962.1"/>
    <property type="molecule type" value="Genomic_DNA"/>
</dbReference>
<protein>
    <submittedName>
        <fullName evidence="1">Uncharacterized protein</fullName>
    </submittedName>
</protein>
<evidence type="ECO:0000313" key="1">
    <source>
        <dbReference type="EMBL" id="TYG81962.1"/>
    </source>
</evidence>
<proteinExistence type="predicted"/>